<comment type="caution">
    <text evidence="2">The sequence shown here is derived from an EMBL/GenBank/DDBJ whole genome shotgun (WGS) entry which is preliminary data.</text>
</comment>
<dbReference type="AlphaFoldDB" id="A0A9X3DYA1"/>
<evidence type="ECO:0000256" key="1">
    <source>
        <dbReference type="SAM" id="Phobius"/>
    </source>
</evidence>
<proteinExistence type="predicted"/>
<reference evidence="2" key="1">
    <citation type="submission" date="2022-11" db="EMBL/GenBank/DDBJ databases">
        <title>Biodiversity and phylogenetic relationships of bacteria.</title>
        <authorList>
            <person name="Machado R.A.R."/>
            <person name="Bhat A."/>
            <person name="Loulou A."/>
            <person name="Kallel S."/>
        </authorList>
    </citation>
    <scope>NUCLEOTIDE SEQUENCE</scope>
    <source>
        <strain evidence="2">A-IN1</strain>
    </source>
</reference>
<accession>A0A9X3DYA1</accession>
<feature type="transmembrane region" description="Helical" evidence="1">
    <location>
        <begin position="181"/>
        <end position="199"/>
    </location>
</feature>
<evidence type="ECO:0000313" key="3">
    <source>
        <dbReference type="Proteomes" id="UP001146019"/>
    </source>
</evidence>
<dbReference type="Proteomes" id="UP001146019">
    <property type="component" value="Unassembled WGS sequence"/>
</dbReference>
<feature type="transmembrane region" description="Helical" evidence="1">
    <location>
        <begin position="153"/>
        <end position="175"/>
    </location>
</feature>
<sequence>MSFKKTDQIIDELAERLFIVEGEVTDLLTSETMQNLNANMQTTTGAIAVGSALVGQIGNAALASFAASDEGIEVSDFAIEVTDKSNQKHYFKGCFPVVIFKKGDMVKVIAEPLSDQNKYAYASAIIDQKNNYIWTAQQVFKGRLRYRIFGIKLFGIMGGGALLIGIITVSFMGAFNSLLENYMILTILTILIAFIFMGWRVGASFDEQSIELEAILKKLGFNKPSMASLNDFSVSSVNRKNKIKMNEYPDRWEQYTYRLDLAKKYDEEKYGKKRIK</sequence>
<dbReference type="NCBIfam" id="NF041560">
    <property type="entry name" value="T6SS_Burk_ExIF"/>
    <property type="match status" value="1"/>
</dbReference>
<keyword evidence="1" id="KW-1133">Transmembrane helix</keyword>
<protein>
    <submittedName>
        <fullName evidence="2">Uncharacterized protein</fullName>
    </submittedName>
</protein>
<keyword evidence="3" id="KW-1185">Reference proteome</keyword>
<keyword evidence="1" id="KW-0812">Transmembrane</keyword>
<dbReference type="InterPro" id="IPR048130">
    <property type="entry name" value="T6SS_ExIF-like"/>
</dbReference>
<dbReference type="RefSeq" id="WP_266129533.1">
    <property type="nucleotide sequence ID" value="NZ_JAPKMY010000002.1"/>
</dbReference>
<gene>
    <name evidence="2" type="ORF">OSH00_05155</name>
</gene>
<evidence type="ECO:0000313" key="2">
    <source>
        <dbReference type="EMBL" id="MCX5467129.1"/>
    </source>
</evidence>
<name>A0A9X3DYA1_9GAMM</name>
<organism evidence="2 3">
    <name type="scientific">Acinetobacter nematophilus</name>
    <dbReference type="NCBI Taxonomy" id="2994642"/>
    <lineage>
        <taxon>Bacteria</taxon>
        <taxon>Pseudomonadati</taxon>
        <taxon>Pseudomonadota</taxon>
        <taxon>Gammaproteobacteria</taxon>
        <taxon>Moraxellales</taxon>
        <taxon>Moraxellaceae</taxon>
        <taxon>Acinetobacter</taxon>
    </lineage>
</organism>
<dbReference type="EMBL" id="JAPKMY010000002">
    <property type="protein sequence ID" value="MCX5467129.1"/>
    <property type="molecule type" value="Genomic_DNA"/>
</dbReference>
<keyword evidence="1" id="KW-0472">Membrane</keyword>